<comment type="caution">
    <text evidence="2">The sequence shown here is derived from an EMBL/GenBank/DDBJ whole genome shotgun (WGS) entry which is preliminary data.</text>
</comment>
<name>A0A816DP53_9BILA</name>
<sequence>MAHLKLKRSRKFSALGLFALALLAVACTVVLSLIPLYVSKGDFNIINNTNNISNTAAIAALQDAKNSLTSLSTSYMLPPGYGKKRAAASITNRELTAVSLQQQIGAAKGSISVIGIFSLPATGLKGRRRR</sequence>
<protein>
    <submittedName>
        <fullName evidence="2">Uncharacterized protein</fullName>
    </submittedName>
</protein>
<proteinExistence type="predicted"/>
<dbReference type="Proteomes" id="UP000663877">
    <property type="component" value="Unassembled WGS sequence"/>
</dbReference>
<accession>A0A816DP53</accession>
<evidence type="ECO:0000313" key="3">
    <source>
        <dbReference type="Proteomes" id="UP000663832"/>
    </source>
</evidence>
<dbReference type="AlphaFoldDB" id="A0A816DP53"/>
<dbReference type="EMBL" id="CAJNOM010002903">
    <property type="protein sequence ID" value="CAF1639087.1"/>
    <property type="molecule type" value="Genomic_DNA"/>
</dbReference>
<feature type="non-terminal residue" evidence="2">
    <location>
        <position position="1"/>
    </location>
</feature>
<keyword evidence="3" id="KW-1185">Reference proteome</keyword>
<evidence type="ECO:0000313" key="1">
    <source>
        <dbReference type="EMBL" id="CAF1482892.1"/>
    </source>
</evidence>
<dbReference type="EMBL" id="CAJNOI010002583">
    <property type="protein sequence ID" value="CAF1482892.1"/>
    <property type="molecule type" value="Genomic_DNA"/>
</dbReference>
<organism evidence="2 3">
    <name type="scientific">Adineta steineri</name>
    <dbReference type="NCBI Taxonomy" id="433720"/>
    <lineage>
        <taxon>Eukaryota</taxon>
        <taxon>Metazoa</taxon>
        <taxon>Spiralia</taxon>
        <taxon>Gnathifera</taxon>
        <taxon>Rotifera</taxon>
        <taxon>Eurotatoria</taxon>
        <taxon>Bdelloidea</taxon>
        <taxon>Adinetida</taxon>
        <taxon>Adinetidae</taxon>
        <taxon>Adineta</taxon>
    </lineage>
</organism>
<dbReference type="Proteomes" id="UP000663832">
    <property type="component" value="Unassembled WGS sequence"/>
</dbReference>
<reference evidence="2" key="1">
    <citation type="submission" date="2021-02" db="EMBL/GenBank/DDBJ databases">
        <authorList>
            <person name="Nowell W R."/>
        </authorList>
    </citation>
    <scope>NUCLEOTIDE SEQUENCE</scope>
</reference>
<gene>
    <name evidence="1" type="ORF">BJG266_LOCUS42169</name>
    <name evidence="2" type="ORF">QVE165_LOCUS59035</name>
</gene>
<dbReference type="PROSITE" id="PS51257">
    <property type="entry name" value="PROKAR_LIPOPROTEIN"/>
    <property type="match status" value="1"/>
</dbReference>
<evidence type="ECO:0000313" key="2">
    <source>
        <dbReference type="EMBL" id="CAF1639087.1"/>
    </source>
</evidence>